<feature type="binding site" evidence="5">
    <location>
        <position position="75"/>
    </location>
    <ligand>
        <name>phosphate</name>
        <dbReference type="ChEBI" id="CHEBI:43474"/>
    </ligand>
</feature>
<evidence type="ECO:0000256" key="1">
    <source>
        <dbReference type="ARBA" id="ARBA00008725"/>
    </source>
</evidence>
<evidence type="ECO:0000313" key="9">
    <source>
        <dbReference type="Proteomes" id="UP000291259"/>
    </source>
</evidence>
<evidence type="ECO:0000256" key="5">
    <source>
        <dbReference type="PIRSR" id="PIRSR002756-1"/>
    </source>
</evidence>
<feature type="domain" description="PBP" evidence="7">
    <location>
        <begin position="32"/>
        <end position="334"/>
    </location>
</feature>
<dbReference type="OrthoDB" id="9801510at2"/>
<proteinExistence type="inferred from homology"/>
<dbReference type="Pfam" id="PF12849">
    <property type="entry name" value="PBP_like_2"/>
    <property type="match status" value="1"/>
</dbReference>
<keyword evidence="9" id="KW-1185">Reference proteome</keyword>
<dbReference type="AlphaFoldDB" id="A0A4P6FP14"/>
<evidence type="ECO:0000313" key="8">
    <source>
        <dbReference type="EMBL" id="QAY72228.1"/>
    </source>
</evidence>
<accession>A0A4P6FP14</accession>
<dbReference type="GO" id="GO:0035435">
    <property type="term" value="P:phosphate ion transmembrane transport"/>
    <property type="evidence" value="ECO:0007669"/>
    <property type="project" value="InterPro"/>
</dbReference>
<dbReference type="PANTHER" id="PTHR42996">
    <property type="entry name" value="PHOSPHATE-BINDING PROTEIN PSTS"/>
    <property type="match status" value="1"/>
</dbReference>
<dbReference type="Proteomes" id="UP000291259">
    <property type="component" value="Chromosome"/>
</dbReference>
<dbReference type="PROSITE" id="PS51257">
    <property type="entry name" value="PROKAR_LIPOPROTEIN"/>
    <property type="match status" value="1"/>
</dbReference>
<name>A0A4P6FP14_9MICO</name>
<protein>
    <recommendedName>
        <fullName evidence="4">Phosphate-binding protein</fullName>
    </recommendedName>
</protein>
<feature type="binding site" evidence="5">
    <location>
        <begin position="188"/>
        <end position="190"/>
    </location>
    <ligand>
        <name>phosphate</name>
        <dbReference type="ChEBI" id="CHEBI:43474"/>
    </ligand>
</feature>
<keyword evidence="6" id="KW-0732">Signal</keyword>
<dbReference type="RefSeq" id="WP_129188243.1">
    <property type="nucleotide sequence ID" value="NZ_CP035491.1"/>
</dbReference>
<feature type="binding site" evidence="5">
    <location>
        <position position="93"/>
    </location>
    <ligand>
        <name>phosphate</name>
        <dbReference type="ChEBI" id="CHEBI:43474"/>
    </ligand>
</feature>
<comment type="similarity">
    <text evidence="1 4">Belongs to the PstS family.</text>
</comment>
<evidence type="ECO:0000256" key="6">
    <source>
        <dbReference type="SAM" id="SignalP"/>
    </source>
</evidence>
<dbReference type="KEGG" id="agf:ET445_01605"/>
<dbReference type="PANTHER" id="PTHR42996:SF1">
    <property type="entry name" value="PHOSPHATE-BINDING PROTEIN PSTS"/>
    <property type="match status" value="1"/>
</dbReference>
<sequence length="364" mass="37430">MRTRRAELRAATVVAVVALALSGCALNEMGDAESDLRGTIDGVGSSAQASAQNSWVAGFQRQHGSVTVNYDPAGSGAGRQQFLAGAVAFAGTDIAATVAELDGVAASDSRNRRCAHGAGAIHLPVYISSIVLAYRVDGVDELALDASAIARIYSGSITRWNDPAIVALNPGETLPDAPITAVRRSDASGTTLNFTEFLASAAPADWTTAPADTIAGSGESAQGNSGVASVVRDGRNVIGFLDGSRAAEFDTVSLLVGGEQVPATAEAAAAAVDASPEATGRAADDLVIDLYHASTEPGVYPLVLVSYLLVCRRYERANEGEIVHAYLEWVASEEAQQIAADAAGSAPISDELRERVLAAIAPIH</sequence>
<dbReference type="Gene3D" id="3.40.190.10">
    <property type="entry name" value="Periplasmic binding protein-like II"/>
    <property type="match status" value="2"/>
</dbReference>
<evidence type="ECO:0000256" key="3">
    <source>
        <dbReference type="ARBA" id="ARBA00022592"/>
    </source>
</evidence>
<keyword evidence="2 4" id="KW-0813">Transport</keyword>
<feature type="binding site" evidence="5">
    <location>
        <begin position="45"/>
        <end position="47"/>
    </location>
    <ligand>
        <name>phosphate</name>
        <dbReference type="ChEBI" id="CHEBI:43474"/>
    </ligand>
</feature>
<dbReference type="EMBL" id="CP035491">
    <property type="protein sequence ID" value="QAY72228.1"/>
    <property type="molecule type" value="Genomic_DNA"/>
</dbReference>
<evidence type="ECO:0000259" key="7">
    <source>
        <dbReference type="Pfam" id="PF12849"/>
    </source>
</evidence>
<dbReference type="GO" id="GO:0042301">
    <property type="term" value="F:phosphate ion binding"/>
    <property type="evidence" value="ECO:0007669"/>
    <property type="project" value="InterPro"/>
</dbReference>
<dbReference type="SUPFAM" id="SSF53850">
    <property type="entry name" value="Periplasmic binding protein-like II"/>
    <property type="match status" value="1"/>
</dbReference>
<feature type="signal peptide" evidence="6">
    <location>
        <begin position="1"/>
        <end position="25"/>
    </location>
</feature>
<feature type="chain" id="PRO_5038706544" description="Phosphate-binding protein" evidence="6">
    <location>
        <begin position="26"/>
        <end position="364"/>
    </location>
</feature>
<evidence type="ECO:0000256" key="4">
    <source>
        <dbReference type="PIRNR" id="PIRNR002756"/>
    </source>
</evidence>
<gene>
    <name evidence="8" type="ORF">ET445_01605</name>
</gene>
<dbReference type="InterPro" id="IPR050962">
    <property type="entry name" value="Phosphate-bind_PstS"/>
</dbReference>
<dbReference type="CDD" id="cd13565">
    <property type="entry name" value="PBP2_PstS"/>
    <property type="match status" value="1"/>
</dbReference>
<dbReference type="InterPro" id="IPR024370">
    <property type="entry name" value="PBP_domain"/>
</dbReference>
<dbReference type="PIRSF" id="PIRSF002756">
    <property type="entry name" value="PstS"/>
    <property type="match status" value="1"/>
</dbReference>
<dbReference type="InterPro" id="IPR005673">
    <property type="entry name" value="ABC_phos-bd_PstS"/>
</dbReference>
<evidence type="ECO:0000256" key="2">
    <source>
        <dbReference type="ARBA" id="ARBA00022448"/>
    </source>
</evidence>
<reference evidence="8 9" key="1">
    <citation type="submission" date="2019-01" db="EMBL/GenBank/DDBJ databases">
        <title>Genome sequencing of strain FW100M-8.</title>
        <authorList>
            <person name="Heo J."/>
            <person name="Kim S.-J."/>
            <person name="Kim J.-S."/>
            <person name="Hong S.-B."/>
            <person name="Kwon S.-W."/>
        </authorList>
    </citation>
    <scope>NUCLEOTIDE SEQUENCE [LARGE SCALE GENOMIC DNA]</scope>
    <source>
        <strain evidence="8 9">FW100M-8</strain>
    </source>
</reference>
<keyword evidence="3 4" id="KW-0592">Phosphate transport</keyword>
<organism evidence="8 9">
    <name type="scientific">Agromyces protaetiae</name>
    <dbReference type="NCBI Taxonomy" id="2509455"/>
    <lineage>
        <taxon>Bacteria</taxon>
        <taxon>Bacillati</taxon>
        <taxon>Actinomycetota</taxon>
        <taxon>Actinomycetes</taxon>
        <taxon>Micrococcales</taxon>
        <taxon>Microbacteriaceae</taxon>
        <taxon>Agromyces</taxon>
    </lineage>
</organism>
<dbReference type="GO" id="GO:0043190">
    <property type="term" value="C:ATP-binding cassette (ABC) transporter complex"/>
    <property type="evidence" value="ECO:0007669"/>
    <property type="project" value="InterPro"/>
</dbReference>